<accession>A0A2R6X9R5</accession>
<evidence type="ECO:0000313" key="2">
    <source>
        <dbReference type="EMBL" id="PTQ42848.1"/>
    </source>
</evidence>
<dbReference type="Proteomes" id="UP000244005">
    <property type="component" value="Unassembled WGS sequence"/>
</dbReference>
<feature type="region of interest" description="Disordered" evidence="1">
    <location>
        <begin position="134"/>
        <end position="154"/>
    </location>
</feature>
<protein>
    <submittedName>
        <fullName evidence="2">Uncharacterized protein</fullName>
    </submittedName>
</protein>
<dbReference type="Gramene" id="Mp2g00130.1">
    <property type="protein sequence ID" value="Mp2g00130.1.cds"/>
    <property type="gene ID" value="Mp2g00130"/>
</dbReference>
<sequence length="328" mass="36264">MKAECGVESLDAGLESWKEETTRKDRSIVPLVHSAHMGLSPSADEGFAQSSRKDNIKTFAGASLLLSTFHAPGKIAALFPSHRKYRASVSNRHRRLWTLAGADYRWGKRVAAAGAHASLELAPQSLPPPFLPWSRRQTNRSGQRFPSKGLHGKEERNEGRRLLLLSIVITMSSAKPASTVASSLSYLPSFRPSTYRCKVGISQRWGFRVRTQQSLTNTVQYSRQQMPTSLTCLPGSCYPAPLSPGRADRLGHTSRFFAHCLAPLHPPVSLHPWPRLPVRPSTSPTCLFTVGCPTWRPGFSSLPVARLDVKNLPVPRTPLDLRSLDIVF</sequence>
<evidence type="ECO:0000313" key="3">
    <source>
        <dbReference type="Proteomes" id="UP000244005"/>
    </source>
</evidence>
<gene>
    <name evidence="2" type="ORF">MARPO_0028s0138</name>
</gene>
<keyword evidence="3" id="KW-1185">Reference proteome</keyword>
<name>A0A2R6X9R5_MARPO</name>
<proteinExistence type="predicted"/>
<dbReference type="AlphaFoldDB" id="A0A2R6X9R5"/>
<organism evidence="2 3">
    <name type="scientific">Marchantia polymorpha</name>
    <name type="common">Common liverwort</name>
    <name type="synonym">Marchantia aquatica</name>
    <dbReference type="NCBI Taxonomy" id="3197"/>
    <lineage>
        <taxon>Eukaryota</taxon>
        <taxon>Viridiplantae</taxon>
        <taxon>Streptophyta</taxon>
        <taxon>Embryophyta</taxon>
        <taxon>Marchantiophyta</taxon>
        <taxon>Marchantiopsida</taxon>
        <taxon>Marchantiidae</taxon>
        <taxon>Marchantiales</taxon>
        <taxon>Marchantiaceae</taxon>
        <taxon>Marchantia</taxon>
    </lineage>
</organism>
<feature type="compositionally biased region" description="Polar residues" evidence="1">
    <location>
        <begin position="135"/>
        <end position="144"/>
    </location>
</feature>
<reference evidence="3" key="1">
    <citation type="journal article" date="2017" name="Cell">
        <title>Insights into land plant evolution garnered from the Marchantia polymorpha genome.</title>
        <authorList>
            <person name="Bowman J.L."/>
            <person name="Kohchi T."/>
            <person name="Yamato K.T."/>
            <person name="Jenkins J."/>
            <person name="Shu S."/>
            <person name="Ishizaki K."/>
            <person name="Yamaoka S."/>
            <person name="Nishihama R."/>
            <person name="Nakamura Y."/>
            <person name="Berger F."/>
            <person name="Adam C."/>
            <person name="Aki S.S."/>
            <person name="Althoff F."/>
            <person name="Araki T."/>
            <person name="Arteaga-Vazquez M.A."/>
            <person name="Balasubrmanian S."/>
            <person name="Barry K."/>
            <person name="Bauer D."/>
            <person name="Boehm C.R."/>
            <person name="Briginshaw L."/>
            <person name="Caballero-Perez J."/>
            <person name="Catarino B."/>
            <person name="Chen F."/>
            <person name="Chiyoda S."/>
            <person name="Chovatia M."/>
            <person name="Davies K.M."/>
            <person name="Delmans M."/>
            <person name="Demura T."/>
            <person name="Dierschke T."/>
            <person name="Dolan L."/>
            <person name="Dorantes-Acosta A.E."/>
            <person name="Eklund D.M."/>
            <person name="Florent S.N."/>
            <person name="Flores-Sandoval E."/>
            <person name="Fujiyama A."/>
            <person name="Fukuzawa H."/>
            <person name="Galik B."/>
            <person name="Grimanelli D."/>
            <person name="Grimwood J."/>
            <person name="Grossniklaus U."/>
            <person name="Hamada T."/>
            <person name="Haseloff J."/>
            <person name="Hetherington A.J."/>
            <person name="Higo A."/>
            <person name="Hirakawa Y."/>
            <person name="Hundley H.N."/>
            <person name="Ikeda Y."/>
            <person name="Inoue K."/>
            <person name="Inoue S.I."/>
            <person name="Ishida S."/>
            <person name="Jia Q."/>
            <person name="Kakita M."/>
            <person name="Kanazawa T."/>
            <person name="Kawai Y."/>
            <person name="Kawashima T."/>
            <person name="Kennedy M."/>
            <person name="Kinose K."/>
            <person name="Kinoshita T."/>
            <person name="Kohara Y."/>
            <person name="Koide E."/>
            <person name="Komatsu K."/>
            <person name="Kopischke S."/>
            <person name="Kubo M."/>
            <person name="Kyozuka J."/>
            <person name="Lagercrantz U."/>
            <person name="Lin S.S."/>
            <person name="Lindquist E."/>
            <person name="Lipzen A.M."/>
            <person name="Lu C.W."/>
            <person name="De Luna E."/>
            <person name="Martienssen R.A."/>
            <person name="Minamino N."/>
            <person name="Mizutani M."/>
            <person name="Mizutani M."/>
            <person name="Mochizuki N."/>
            <person name="Monte I."/>
            <person name="Mosher R."/>
            <person name="Nagasaki H."/>
            <person name="Nakagami H."/>
            <person name="Naramoto S."/>
            <person name="Nishitani K."/>
            <person name="Ohtani M."/>
            <person name="Okamoto T."/>
            <person name="Okumura M."/>
            <person name="Phillips J."/>
            <person name="Pollak B."/>
            <person name="Reinders A."/>
            <person name="Rovekamp M."/>
            <person name="Sano R."/>
            <person name="Sawa S."/>
            <person name="Schmid M.W."/>
            <person name="Shirakawa M."/>
            <person name="Solano R."/>
            <person name="Spunde A."/>
            <person name="Suetsugu N."/>
            <person name="Sugano S."/>
            <person name="Sugiyama A."/>
            <person name="Sun R."/>
            <person name="Suzuki Y."/>
            <person name="Takenaka M."/>
            <person name="Takezawa D."/>
            <person name="Tomogane H."/>
            <person name="Tsuzuki M."/>
            <person name="Ueda T."/>
            <person name="Umeda M."/>
            <person name="Ward J.M."/>
            <person name="Watanabe Y."/>
            <person name="Yazaki K."/>
            <person name="Yokoyama R."/>
            <person name="Yoshitake Y."/>
            <person name="Yotsui I."/>
            <person name="Zachgo S."/>
            <person name="Schmutz J."/>
        </authorList>
    </citation>
    <scope>NUCLEOTIDE SEQUENCE [LARGE SCALE GENOMIC DNA]</scope>
    <source>
        <strain evidence="3">Tak-1</strain>
    </source>
</reference>
<evidence type="ECO:0000256" key="1">
    <source>
        <dbReference type="SAM" id="MobiDB-lite"/>
    </source>
</evidence>
<dbReference type="EMBL" id="KZ772700">
    <property type="protein sequence ID" value="PTQ42848.1"/>
    <property type="molecule type" value="Genomic_DNA"/>
</dbReference>